<dbReference type="InterPro" id="IPR017441">
    <property type="entry name" value="Protein_kinase_ATP_BS"/>
</dbReference>
<sequence>MKCFHFSIGDRRSDNDDDGALSRSSTRASWARSLSVASTSFDTSRRMEFDSSSTSRDFSDNVGFSELLSQRRSNDLRVFKFSDLKSATKGFNRSLVIGEGGFGCVYRGVINAAGEGNDGDRWLDVAIKQLSRGQVLPLSREKDLYE</sequence>
<feature type="binding site" evidence="4">
    <location>
        <position position="128"/>
    </location>
    <ligand>
        <name>ATP</name>
        <dbReference type="ChEBI" id="CHEBI:30616"/>
    </ligand>
</feature>
<evidence type="ECO:0000313" key="6">
    <source>
        <dbReference type="EMBL" id="KAD3338538.1"/>
    </source>
</evidence>
<dbReference type="EMBL" id="SZYD01000016">
    <property type="protein sequence ID" value="KAD3338538.1"/>
    <property type="molecule type" value="Genomic_DNA"/>
</dbReference>
<reference evidence="6 7" key="1">
    <citation type="submission" date="2019-05" db="EMBL/GenBank/DDBJ databases">
        <title>Mikania micrantha, genome provides insights into the molecular mechanism of rapid growth.</title>
        <authorList>
            <person name="Liu B."/>
        </authorList>
    </citation>
    <scope>NUCLEOTIDE SEQUENCE [LARGE SCALE GENOMIC DNA]</scope>
    <source>
        <strain evidence="6">NLD-2019</strain>
        <tissue evidence="6">Leaf</tissue>
    </source>
</reference>
<name>A0A5N6MFP1_9ASTR</name>
<dbReference type="OrthoDB" id="4062651at2759"/>
<keyword evidence="1" id="KW-0808">Transferase</keyword>
<evidence type="ECO:0000256" key="1">
    <source>
        <dbReference type="ARBA" id="ARBA00022527"/>
    </source>
</evidence>
<feature type="domain" description="Protein kinase" evidence="5">
    <location>
        <begin position="91"/>
        <end position="146"/>
    </location>
</feature>
<dbReference type="InterPro" id="IPR000719">
    <property type="entry name" value="Prot_kinase_dom"/>
</dbReference>
<dbReference type="Gene3D" id="3.30.200.20">
    <property type="entry name" value="Phosphorylase Kinase, domain 1"/>
    <property type="match status" value="1"/>
</dbReference>
<dbReference type="GO" id="GO:0005524">
    <property type="term" value="F:ATP binding"/>
    <property type="evidence" value="ECO:0007669"/>
    <property type="project" value="UniProtKB-UniRule"/>
</dbReference>
<dbReference type="InterPro" id="IPR011009">
    <property type="entry name" value="Kinase-like_dom_sf"/>
</dbReference>
<keyword evidence="2 4" id="KW-0547">Nucleotide-binding</keyword>
<evidence type="ECO:0000256" key="4">
    <source>
        <dbReference type="PROSITE-ProRule" id="PRU10141"/>
    </source>
</evidence>
<protein>
    <recommendedName>
        <fullName evidence="5">Protein kinase domain-containing protein</fullName>
    </recommendedName>
</protein>
<keyword evidence="3 4" id="KW-0067">ATP-binding</keyword>
<dbReference type="AlphaFoldDB" id="A0A5N6MFP1"/>
<dbReference type="PANTHER" id="PTHR47989">
    <property type="entry name" value="OS01G0750732 PROTEIN"/>
    <property type="match status" value="1"/>
</dbReference>
<dbReference type="SUPFAM" id="SSF56112">
    <property type="entry name" value="Protein kinase-like (PK-like)"/>
    <property type="match status" value="1"/>
</dbReference>
<evidence type="ECO:0000259" key="5">
    <source>
        <dbReference type="PROSITE" id="PS50011"/>
    </source>
</evidence>
<dbReference type="Proteomes" id="UP000326396">
    <property type="component" value="Linkage Group LG6"/>
</dbReference>
<evidence type="ECO:0000256" key="2">
    <source>
        <dbReference type="ARBA" id="ARBA00022741"/>
    </source>
</evidence>
<organism evidence="6 7">
    <name type="scientific">Mikania micrantha</name>
    <name type="common">bitter vine</name>
    <dbReference type="NCBI Taxonomy" id="192012"/>
    <lineage>
        <taxon>Eukaryota</taxon>
        <taxon>Viridiplantae</taxon>
        <taxon>Streptophyta</taxon>
        <taxon>Embryophyta</taxon>
        <taxon>Tracheophyta</taxon>
        <taxon>Spermatophyta</taxon>
        <taxon>Magnoliopsida</taxon>
        <taxon>eudicotyledons</taxon>
        <taxon>Gunneridae</taxon>
        <taxon>Pentapetalae</taxon>
        <taxon>asterids</taxon>
        <taxon>campanulids</taxon>
        <taxon>Asterales</taxon>
        <taxon>Asteraceae</taxon>
        <taxon>Asteroideae</taxon>
        <taxon>Heliantheae alliance</taxon>
        <taxon>Eupatorieae</taxon>
        <taxon>Mikania</taxon>
    </lineage>
</organism>
<dbReference type="PROSITE" id="PS00107">
    <property type="entry name" value="PROTEIN_KINASE_ATP"/>
    <property type="match status" value="1"/>
</dbReference>
<keyword evidence="1" id="KW-0418">Kinase</keyword>
<dbReference type="GO" id="GO:0004674">
    <property type="term" value="F:protein serine/threonine kinase activity"/>
    <property type="evidence" value="ECO:0007669"/>
    <property type="project" value="UniProtKB-KW"/>
</dbReference>
<dbReference type="PROSITE" id="PS50011">
    <property type="entry name" value="PROTEIN_KINASE_DOM"/>
    <property type="match status" value="1"/>
</dbReference>
<gene>
    <name evidence="6" type="ORF">E3N88_34059</name>
</gene>
<accession>A0A5N6MFP1</accession>
<evidence type="ECO:0000256" key="3">
    <source>
        <dbReference type="ARBA" id="ARBA00022840"/>
    </source>
</evidence>
<comment type="caution">
    <text evidence="6">The sequence shown here is derived from an EMBL/GenBank/DDBJ whole genome shotgun (WGS) entry which is preliminary data.</text>
</comment>
<keyword evidence="1" id="KW-0723">Serine/threonine-protein kinase</keyword>
<keyword evidence="7" id="KW-1185">Reference proteome</keyword>
<evidence type="ECO:0000313" key="7">
    <source>
        <dbReference type="Proteomes" id="UP000326396"/>
    </source>
</evidence>
<proteinExistence type="predicted"/>
<dbReference type="PANTHER" id="PTHR47989:SF62">
    <property type="entry name" value="OS05G0423500 PROTEIN"/>
    <property type="match status" value="1"/>
</dbReference>